<name>A0A9D4RIC1_DREPO</name>
<comment type="caution">
    <text evidence="1">The sequence shown here is derived from an EMBL/GenBank/DDBJ whole genome shotgun (WGS) entry which is preliminary data.</text>
</comment>
<proteinExistence type="predicted"/>
<organism evidence="1 2">
    <name type="scientific">Dreissena polymorpha</name>
    <name type="common">Zebra mussel</name>
    <name type="synonym">Mytilus polymorpha</name>
    <dbReference type="NCBI Taxonomy" id="45954"/>
    <lineage>
        <taxon>Eukaryota</taxon>
        <taxon>Metazoa</taxon>
        <taxon>Spiralia</taxon>
        <taxon>Lophotrochozoa</taxon>
        <taxon>Mollusca</taxon>
        <taxon>Bivalvia</taxon>
        <taxon>Autobranchia</taxon>
        <taxon>Heteroconchia</taxon>
        <taxon>Euheterodonta</taxon>
        <taxon>Imparidentia</taxon>
        <taxon>Neoheterodontei</taxon>
        <taxon>Myida</taxon>
        <taxon>Dreissenoidea</taxon>
        <taxon>Dreissenidae</taxon>
        <taxon>Dreissena</taxon>
    </lineage>
</organism>
<dbReference type="EMBL" id="JAIWYP010000002">
    <property type="protein sequence ID" value="KAH3868633.1"/>
    <property type="molecule type" value="Genomic_DNA"/>
</dbReference>
<reference evidence="1" key="2">
    <citation type="submission" date="2020-11" db="EMBL/GenBank/DDBJ databases">
        <authorList>
            <person name="McCartney M.A."/>
            <person name="Auch B."/>
            <person name="Kono T."/>
            <person name="Mallez S."/>
            <person name="Becker A."/>
            <person name="Gohl D.M."/>
            <person name="Silverstein K.A.T."/>
            <person name="Koren S."/>
            <person name="Bechman K.B."/>
            <person name="Herman A."/>
            <person name="Abrahante J.E."/>
            <person name="Garbe J."/>
        </authorList>
    </citation>
    <scope>NUCLEOTIDE SEQUENCE</scope>
    <source>
        <strain evidence="1">Duluth1</strain>
        <tissue evidence="1">Whole animal</tissue>
    </source>
</reference>
<accession>A0A9D4RIC1</accession>
<protein>
    <submittedName>
        <fullName evidence="1">Uncharacterized protein</fullName>
    </submittedName>
</protein>
<sequence>MEDTFAIDLKTKSLKMYLCGDDMPHKETEVVITKAKERLSEQQWRAGNRSWDFCLQCLFPAEQKGKFVYLKLHLVGIY</sequence>
<keyword evidence="2" id="KW-1185">Reference proteome</keyword>
<dbReference type="Proteomes" id="UP000828390">
    <property type="component" value="Unassembled WGS sequence"/>
</dbReference>
<evidence type="ECO:0000313" key="2">
    <source>
        <dbReference type="Proteomes" id="UP000828390"/>
    </source>
</evidence>
<gene>
    <name evidence="1" type="ORF">DPMN_031784</name>
</gene>
<evidence type="ECO:0000313" key="1">
    <source>
        <dbReference type="EMBL" id="KAH3868633.1"/>
    </source>
</evidence>
<reference evidence="1" key="1">
    <citation type="journal article" date="2019" name="bioRxiv">
        <title>The Genome of the Zebra Mussel, Dreissena polymorpha: A Resource for Invasive Species Research.</title>
        <authorList>
            <person name="McCartney M.A."/>
            <person name="Auch B."/>
            <person name="Kono T."/>
            <person name="Mallez S."/>
            <person name="Zhang Y."/>
            <person name="Obille A."/>
            <person name="Becker A."/>
            <person name="Abrahante J.E."/>
            <person name="Garbe J."/>
            <person name="Badalamenti J.P."/>
            <person name="Herman A."/>
            <person name="Mangelson H."/>
            <person name="Liachko I."/>
            <person name="Sullivan S."/>
            <person name="Sone E.D."/>
            <person name="Koren S."/>
            <person name="Silverstein K.A.T."/>
            <person name="Beckman K.B."/>
            <person name="Gohl D.M."/>
        </authorList>
    </citation>
    <scope>NUCLEOTIDE SEQUENCE</scope>
    <source>
        <strain evidence="1">Duluth1</strain>
        <tissue evidence="1">Whole animal</tissue>
    </source>
</reference>
<dbReference type="AlphaFoldDB" id="A0A9D4RIC1"/>